<dbReference type="Proteomes" id="UP000824469">
    <property type="component" value="Unassembled WGS sequence"/>
</dbReference>
<feature type="non-terminal residue" evidence="1">
    <location>
        <position position="53"/>
    </location>
</feature>
<feature type="non-terminal residue" evidence="1">
    <location>
        <position position="1"/>
    </location>
</feature>
<gene>
    <name evidence="1" type="ORF">KI387_008420</name>
</gene>
<evidence type="ECO:0000313" key="2">
    <source>
        <dbReference type="Proteomes" id="UP000824469"/>
    </source>
</evidence>
<keyword evidence="2" id="KW-1185">Reference proteome</keyword>
<organism evidence="1 2">
    <name type="scientific">Taxus chinensis</name>
    <name type="common">Chinese yew</name>
    <name type="synonym">Taxus wallichiana var. chinensis</name>
    <dbReference type="NCBI Taxonomy" id="29808"/>
    <lineage>
        <taxon>Eukaryota</taxon>
        <taxon>Viridiplantae</taxon>
        <taxon>Streptophyta</taxon>
        <taxon>Embryophyta</taxon>
        <taxon>Tracheophyta</taxon>
        <taxon>Spermatophyta</taxon>
        <taxon>Pinopsida</taxon>
        <taxon>Pinidae</taxon>
        <taxon>Conifers II</taxon>
        <taxon>Cupressales</taxon>
        <taxon>Taxaceae</taxon>
        <taxon>Taxus</taxon>
    </lineage>
</organism>
<name>A0AA38FIX9_TAXCH</name>
<accession>A0AA38FIX9</accession>
<sequence>VSEMIMIKMMGNLREVMVDVEDTMVDLEVEAMAVDEMSSLVEHAIRADPLTIT</sequence>
<proteinExistence type="predicted"/>
<dbReference type="EMBL" id="JAHRHJ020000008">
    <property type="protein sequence ID" value="KAH9304016.1"/>
    <property type="molecule type" value="Genomic_DNA"/>
</dbReference>
<reference evidence="1 2" key="1">
    <citation type="journal article" date="2021" name="Nat. Plants">
        <title>The Taxus genome provides insights into paclitaxel biosynthesis.</title>
        <authorList>
            <person name="Xiong X."/>
            <person name="Gou J."/>
            <person name="Liao Q."/>
            <person name="Li Y."/>
            <person name="Zhou Q."/>
            <person name="Bi G."/>
            <person name="Li C."/>
            <person name="Du R."/>
            <person name="Wang X."/>
            <person name="Sun T."/>
            <person name="Guo L."/>
            <person name="Liang H."/>
            <person name="Lu P."/>
            <person name="Wu Y."/>
            <person name="Zhang Z."/>
            <person name="Ro D.K."/>
            <person name="Shang Y."/>
            <person name="Huang S."/>
            <person name="Yan J."/>
        </authorList>
    </citation>
    <scope>NUCLEOTIDE SEQUENCE [LARGE SCALE GENOMIC DNA]</scope>
    <source>
        <strain evidence="1">Ta-2019</strain>
    </source>
</reference>
<evidence type="ECO:0000313" key="1">
    <source>
        <dbReference type="EMBL" id="KAH9304016.1"/>
    </source>
</evidence>
<dbReference type="AlphaFoldDB" id="A0AA38FIX9"/>
<protein>
    <submittedName>
        <fullName evidence="1">Uncharacterized protein</fullName>
    </submittedName>
</protein>
<comment type="caution">
    <text evidence="1">The sequence shown here is derived from an EMBL/GenBank/DDBJ whole genome shotgun (WGS) entry which is preliminary data.</text>
</comment>